<sequence length="158" mass="17274">MRYPGLLFASTTLAVLFAAAQAQGASDDGFWYLQGSVFTRHFANNDSYNNHQDLLGLERNQASGLIMGGATFRNSFSQRSEYVYLGKRFDVPDSALYYKLSAGLIHGYRGKYRDKLPLNRYGVAPALIPAVGAHWGPAGAEVVLLGLAATMVNVGFRF</sequence>
<proteinExistence type="predicted"/>
<protein>
    <submittedName>
        <fullName evidence="2">sn-glycerol-3-phosphate transporter</fullName>
    </submittedName>
</protein>
<gene>
    <name evidence="2" type="ORF">HWQ56_01470</name>
</gene>
<feature type="chain" id="PRO_5028864600" evidence="1">
    <location>
        <begin position="25"/>
        <end position="158"/>
    </location>
</feature>
<reference evidence="2 3" key="1">
    <citation type="submission" date="2020-06" db="EMBL/GenBank/DDBJ databases">
        <title>Pseudomonas eucalypticola sp. nov., an endophyte of Eucalyptus dunnii leaves with biocontrol ability of eucalyptus leaf blight.</title>
        <authorList>
            <person name="Liu Y."/>
            <person name="Song Z."/>
            <person name="Zeng H."/>
            <person name="Lu M."/>
            <person name="Wang X."/>
            <person name="Lian X."/>
            <person name="Zhang Q."/>
        </authorList>
    </citation>
    <scope>NUCLEOTIDE SEQUENCE [LARGE SCALE GENOMIC DNA]</scope>
    <source>
        <strain evidence="2 3">NP-1</strain>
    </source>
</reference>
<accession>A0A7D5HTQ4</accession>
<evidence type="ECO:0000313" key="3">
    <source>
        <dbReference type="Proteomes" id="UP000509568"/>
    </source>
</evidence>
<name>A0A7D5HTQ4_9PSED</name>
<evidence type="ECO:0000313" key="2">
    <source>
        <dbReference type="EMBL" id="QKZ02531.1"/>
    </source>
</evidence>
<dbReference type="KEGG" id="pez:HWQ56_01470"/>
<dbReference type="Proteomes" id="UP000509568">
    <property type="component" value="Chromosome"/>
</dbReference>
<keyword evidence="1" id="KW-0732">Signal</keyword>
<evidence type="ECO:0000256" key="1">
    <source>
        <dbReference type="SAM" id="SignalP"/>
    </source>
</evidence>
<feature type="signal peptide" evidence="1">
    <location>
        <begin position="1"/>
        <end position="24"/>
    </location>
</feature>
<dbReference type="EMBL" id="CP056030">
    <property type="protein sequence ID" value="QKZ02531.1"/>
    <property type="molecule type" value="Genomic_DNA"/>
</dbReference>
<dbReference type="AlphaFoldDB" id="A0A7D5HTQ4"/>
<organism evidence="2 3">
    <name type="scientific">Pseudomonas eucalypticola</name>
    <dbReference type="NCBI Taxonomy" id="2599595"/>
    <lineage>
        <taxon>Bacteria</taxon>
        <taxon>Pseudomonadati</taxon>
        <taxon>Pseudomonadota</taxon>
        <taxon>Gammaproteobacteria</taxon>
        <taxon>Pseudomonadales</taxon>
        <taxon>Pseudomonadaceae</taxon>
        <taxon>Pseudomonas</taxon>
    </lineage>
</organism>
<dbReference type="RefSeq" id="WP_176569625.1">
    <property type="nucleotide sequence ID" value="NZ_CP056030.1"/>
</dbReference>
<keyword evidence="3" id="KW-1185">Reference proteome</keyword>